<dbReference type="AlphaFoldDB" id="A0A167M7M0"/>
<dbReference type="CDD" id="cd04301">
    <property type="entry name" value="NAT_SF"/>
    <property type="match status" value="1"/>
</dbReference>
<sequence>MKSSPRSEDVEPAISEVVYISIWTLRQDRRTLDFVVACAGHKPIFVFSNHSSSGLTAAFLELRIPHLAESMKKVIPDRRVFAIVGIETVAERLAAAWEALTGHRIKQPAYYQATHTFCTRQTLAPLTASDVGMCRMGLATEGHILQAGRLCSAFTQSAHDDPYQLSVQQGIQEAKRLIQRKELYVCDVLRGGRADDYDVVCIIAVTRKSTKVAAVSKVFTHENYRRRGYAKRLLAHVCHEVLRTKQQIVLFVAHDLKTAAGVYGRVGFVGVGDRPMSERALVERWLELGFEDTDTGHW</sequence>
<organism evidence="2 3">
    <name type="scientific">Calocera viscosa (strain TUFC12733)</name>
    <dbReference type="NCBI Taxonomy" id="1330018"/>
    <lineage>
        <taxon>Eukaryota</taxon>
        <taxon>Fungi</taxon>
        <taxon>Dikarya</taxon>
        <taxon>Basidiomycota</taxon>
        <taxon>Agaricomycotina</taxon>
        <taxon>Dacrymycetes</taxon>
        <taxon>Dacrymycetales</taxon>
        <taxon>Dacrymycetaceae</taxon>
        <taxon>Calocera</taxon>
    </lineage>
</organism>
<feature type="domain" description="N-acetyltransferase" evidence="1">
    <location>
        <begin position="149"/>
        <end position="291"/>
    </location>
</feature>
<dbReference type="EMBL" id="KV417284">
    <property type="protein sequence ID" value="KZO96418.1"/>
    <property type="molecule type" value="Genomic_DNA"/>
</dbReference>
<evidence type="ECO:0000313" key="3">
    <source>
        <dbReference type="Proteomes" id="UP000076738"/>
    </source>
</evidence>
<accession>A0A167M7M0</accession>
<dbReference type="SUPFAM" id="SSF55729">
    <property type="entry name" value="Acyl-CoA N-acyltransferases (Nat)"/>
    <property type="match status" value="1"/>
</dbReference>
<gene>
    <name evidence="2" type="ORF">CALVIDRAFT_598364</name>
</gene>
<evidence type="ECO:0000259" key="1">
    <source>
        <dbReference type="PROSITE" id="PS51186"/>
    </source>
</evidence>
<dbReference type="OrthoDB" id="5372118at2759"/>
<dbReference type="PROSITE" id="PS51186">
    <property type="entry name" value="GNAT"/>
    <property type="match status" value="1"/>
</dbReference>
<dbReference type="InterPro" id="IPR016181">
    <property type="entry name" value="Acyl_CoA_acyltransferase"/>
</dbReference>
<reference evidence="2 3" key="1">
    <citation type="journal article" date="2016" name="Mol. Biol. Evol.">
        <title>Comparative Genomics of Early-Diverging Mushroom-Forming Fungi Provides Insights into the Origins of Lignocellulose Decay Capabilities.</title>
        <authorList>
            <person name="Nagy L.G."/>
            <person name="Riley R."/>
            <person name="Tritt A."/>
            <person name="Adam C."/>
            <person name="Daum C."/>
            <person name="Floudas D."/>
            <person name="Sun H."/>
            <person name="Yadav J.S."/>
            <person name="Pangilinan J."/>
            <person name="Larsson K.H."/>
            <person name="Matsuura K."/>
            <person name="Barry K."/>
            <person name="Labutti K."/>
            <person name="Kuo R."/>
            <person name="Ohm R.A."/>
            <person name="Bhattacharya S.S."/>
            <person name="Shirouzu T."/>
            <person name="Yoshinaga Y."/>
            <person name="Martin F.M."/>
            <person name="Grigoriev I.V."/>
            <person name="Hibbett D.S."/>
        </authorList>
    </citation>
    <scope>NUCLEOTIDE SEQUENCE [LARGE SCALE GENOMIC DNA]</scope>
    <source>
        <strain evidence="2 3">TUFC12733</strain>
    </source>
</reference>
<dbReference type="Proteomes" id="UP000076738">
    <property type="component" value="Unassembled WGS sequence"/>
</dbReference>
<dbReference type="Gene3D" id="3.40.630.30">
    <property type="match status" value="1"/>
</dbReference>
<evidence type="ECO:0000313" key="2">
    <source>
        <dbReference type="EMBL" id="KZO96418.1"/>
    </source>
</evidence>
<keyword evidence="3" id="KW-1185">Reference proteome</keyword>
<dbReference type="InterPro" id="IPR000182">
    <property type="entry name" value="GNAT_dom"/>
</dbReference>
<dbReference type="GO" id="GO:0016747">
    <property type="term" value="F:acyltransferase activity, transferring groups other than amino-acyl groups"/>
    <property type="evidence" value="ECO:0007669"/>
    <property type="project" value="InterPro"/>
</dbReference>
<proteinExistence type="predicted"/>
<protein>
    <recommendedName>
        <fullName evidence="1">N-acetyltransferase domain-containing protein</fullName>
    </recommendedName>
</protein>
<dbReference type="STRING" id="1330018.A0A167M7M0"/>
<name>A0A167M7M0_CALVF</name>
<dbReference type="Pfam" id="PF13673">
    <property type="entry name" value="Acetyltransf_10"/>
    <property type="match status" value="1"/>
</dbReference>